<keyword evidence="5 8" id="KW-0332">GMP biosynthesis</keyword>
<dbReference type="InterPro" id="IPR014729">
    <property type="entry name" value="Rossmann-like_a/b/a_fold"/>
</dbReference>
<evidence type="ECO:0000313" key="10">
    <source>
        <dbReference type="EMBL" id="KAK1266411.1"/>
    </source>
</evidence>
<keyword evidence="11" id="KW-1185">Reference proteome</keyword>
<comment type="pathway">
    <text evidence="1">Purine metabolism; GMP biosynthesis; GMP from XMP (L-Gln route): step 1/1.</text>
</comment>
<reference evidence="10" key="2">
    <citation type="submission" date="2023-06" db="EMBL/GenBank/DDBJ databases">
        <authorList>
            <person name="Ma L."/>
            <person name="Liu K.-W."/>
            <person name="Li Z."/>
            <person name="Hsiao Y.-Y."/>
            <person name="Qi Y."/>
            <person name="Fu T."/>
            <person name="Tang G."/>
            <person name="Zhang D."/>
            <person name="Sun W.-H."/>
            <person name="Liu D.-K."/>
            <person name="Li Y."/>
            <person name="Chen G.-Z."/>
            <person name="Liu X.-D."/>
            <person name="Liao X.-Y."/>
            <person name="Jiang Y.-T."/>
            <person name="Yu X."/>
            <person name="Hao Y."/>
            <person name="Huang J."/>
            <person name="Zhao X.-W."/>
            <person name="Ke S."/>
            <person name="Chen Y.-Y."/>
            <person name="Wu W.-L."/>
            <person name="Hsu J.-L."/>
            <person name="Lin Y.-F."/>
            <person name="Huang M.-D."/>
            <person name="Li C.-Y."/>
            <person name="Huang L."/>
            <person name="Wang Z.-W."/>
            <person name="Zhao X."/>
            <person name="Zhong W.-Y."/>
            <person name="Peng D.-H."/>
            <person name="Ahmad S."/>
            <person name="Lan S."/>
            <person name="Zhang J.-S."/>
            <person name="Tsai W.-C."/>
            <person name="Van De Peer Y."/>
            <person name="Liu Z.-J."/>
        </authorList>
    </citation>
    <scope>NUCLEOTIDE SEQUENCE</scope>
    <source>
        <strain evidence="10">SCP</strain>
        <tissue evidence="10">Leaves</tissue>
    </source>
</reference>
<sequence length="294" mass="32853">MSHGDEAARLLEGLRLSRGAGKGRWPRSSALRGGCMGCSTTRSERCDFFADDVLEQEVSITKGMVGPDDHVICALSGGVDSTVAATLVHKAIGDRLHCIFVDNGLLRYKEREHVMSTFESDLHLPVTCVDASDRFLSKLKGVTDPERKRKIIGGEFISIFDDFVVELEHRLGKKPAFLVQGTLYPDVIESCPPPGSGRTHSHTIKSHHNVGGLPKDMKLKLIEPLKLLFKDEADEIFVQAIKEAGIYDYLASFWYRFQWDFLDNVPRKICNNVRGVNRVVLDITSKPPAMVEWE</sequence>
<dbReference type="SUPFAM" id="SSF54810">
    <property type="entry name" value="GMP synthetase C-terminal dimerisation domain"/>
    <property type="match status" value="1"/>
</dbReference>
<dbReference type="InterPro" id="IPR025777">
    <property type="entry name" value="GMPS_ATP_PPase_dom"/>
</dbReference>
<feature type="domain" description="GMPS ATP-PPase" evidence="9">
    <location>
        <begin position="48"/>
        <end position="249"/>
    </location>
</feature>
<dbReference type="InterPro" id="IPR001674">
    <property type="entry name" value="GMP_synth_C"/>
</dbReference>
<proteinExistence type="predicted"/>
<evidence type="ECO:0000256" key="5">
    <source>
        <dbReference type="ARBA" id="ARBA00022749"/>
    </source>
</evidence>
<dbReference type="GO" id="GO:0005524">
    <property type="term" value="F:ATP binding"/>
    <property type="evidence" value="ECO:0007669"/>
    <property type="project" value="UniProtKB-UniRule"/>
</dbReference>
<keyword evidence="6 8" id="KW-0658">Purine biosynthesis</keyword>
<reference evidence="10" key="1">
    <citation type="journal article" date="2023" name="Nat. Commun.">
        <title>Diploid and tetraploid genomes of Acorus and the evolution of monocots.</title>
        <authorList>
            <person name="Ma L."/>
            <person name="Liu K.W."/>
            <person name="Li Z."/>
            <person name="Hsiao Y.Y."/>
            <person name="Qi Y."/>
            <person name="Fu T."/>
            <person name="Tang G.D."/>
            <person name="Zhang D."/>
            <person name="Sun W.H."/>
            <person name="Liu D.K."/>
            <person name="Li Y."/>
            <person name="Chen G.Z."/>
            <person name="Liu X.D."/>
            <person name="Liao X.Y."/>
            <person name="Jiang Y.T."/>
            <person name="Yu X."/>
            <person name="Hao Y."/>
            <person name="Huang J."/>
            <person name="Zhao X.W."/>
            <person name="Ke S."/>
            <person name="Chen Y.Y."/>
            <person name="Wu W.L."/>
            <person name="Hsu J.L."/>
            <person name="Lin Y.F."/>
            <person name="Huang M.D."/>
            <person name="Li C.Y."/>
            <person name="Huang L."/>
            <person name="Wang Z.W."/>
            <person name="Zhao X."/>
            <person name="Zhong W.Y."/>
            <person name="Peng D.H."/>
            <person name="Ahmad S."/>
            <person name="Lan S."/>
            <person name="Zhang J.S."/>
            <person name="Tsai W.C."/>
            <person name="Van de Peer Y."/>
            <person name="Liu Z.J."/>
        </authorList>
    </citation>
    <scope>NUCLEOTIDE SEQUENCE</scope>
    <source>
        <strain evidence="10">SCP</strain>
    </source>
</reference>
<dbReference type="PANTHER" id="PTHR11922:SF2">
    <property type="entry name" value="GMP SYNTHASE [GLUTAMINE-HYDROLYZING]"/>
    <property type="match status" value="1"/>
</dbReference>
<dbReference type="GO" id="GO:0005829">
    <property type="term" value="C:cytosol"/>
    <property type="evidence" value="ECO:0007669"/>
    <property type="project" value="TreeGrafter"/>
</dbReference>
<feature type="binding site" evidence="8">
    <location>
        <begin position="76"/>
        <end position="82"/>
    </location>
    <ligand>
        <name>ATP</name>
        <dbReference type="ChEBI" id="CHEBI:30616"/>
    </ligand>
</feature>
<dbReference type="EMBL" id="JAUJYN010000007">
    <property type="protein sequence ID" value="KAK1266411.1"/>
    <property type="molecule type" value="Genomic_DNA"/>
</dbReference>
<dbReference type="Pfam" id="PF03054">
    <property type="entry name" value="tRNA_Me_trans"/>
    <property type="match status" value="1"/>
</dbReference>
<evidence type="ECO:0000313" key="11">
    <source>
        <dbReference type="Proteomes" id="UP001179952"/>
    </source>
</evidence>
<dbReference type="EC" id="6.3.5.2" evidence="2"/>
<accession>A0AAV9AQE9</accession>
<evidence type="ECO:0000256" key="4">
    <source>
        <dbReference type="ARBA" id="ARBA00022741"/>
    </source>
</evidence>
<evidence type="ECO:0000256" key="6">
    <source>
        <dbReference type="ARBA" id="ARBA00022755"/>
    </source>
</evidence>
<name>A0AAV9AQE9_ACOGR</name>
<dbReference type="GO" id="GO:0003921">
    <property type="term" value="F:GMP synthase activity"/>
    <property type="evidence" value="ECO:0007669"/>
    <property type="project" value="InterPro"/>
</dbReference>
<dbReference type="Pfam" id="PF00958">
    <property type="entry name" value="GMP_synt_C"/>
    <property type="match status" value="1"/>
</dbReference>
<evidence type="ECO:0000256" key="7">
    <source>
        <dbReference type="ARBA" id="ARBA00022840"/>
    </source>
</evidence>
<evidence type="ECO:0000256" key="1">
    <source>
        <dbReference type="ARBA" id="ARBA00005153"/>
    </source>
</evidence>
<keyword evidence="7 8" id="KW-0067">ATP-binding</keyword>
<evidence type="ECO:0000259" key="9">
    <source>
        <dbReference type="PROSITE" id="PS51553"/>
    </source>
</evidence>
<dbReference type="PANTHER" id="PTHR11922">
    <property type="entry name" value="GMP SYNTHASE-RELATED"/>
    <property type="match status" value="1"/>
</dbReference>
<keyword evidence="3" id="KW-0436">Ligase</keyword>
<dbReference type="Gene3D" id="3.40.50.620">
    <property type="entry name" value="HUPs"/>
    <property type="match status" value="1"/>
</dbReference>
<dbReference type="PROSITE" id="PS51553">
    <property type="entry name" value="GMPS_ATP_PPASE"/>
    <property type="match status" value="1"/>
</dbReference>
<keyword evidence="4 8" id="KW-0547">Nucleotide-binding</keyword>
<evidence type="ECO:0000256" key="8">
    <source>
        <dbReference type="PROSITE-ProRule" id="PRU00886"/>
    </source>
</evidence>
<dbReference type="SUPFAM" id="SSF52402">
    <property type="entry name" value="Adenine nucleotide alpha hydrolases-like"/>
    <property type="match status" value="1"/>
</dbReference>
<dbReference type="CDD" id="cd01997">
    <property type="entry name" value="GMP_synthase_C"/>
    <property type="match status" value="1"/>
</dbReference>
<protein>
    <recommendedName>
        <fullName evidence="2">GMP synthase (glutamine-hydrolyzing)</fullName>
        <ecNumber evidence="2">6.3.5.2</ecNumber>
    </recommendedName>
</protein>
<evidence type="ECO:0000256" key="3">
    <source>
        <dbReference type="ARBA" id="ARBA00022598"/>
    </source>
</evidence>
<dbReference type="AlphaFoldDB" id="A0AAV9AQE9"/>
<comment type="caution">
    <text evidence="10">The sequence shown here is derived from an EMBL/GenBank/DDBJ whole genome shotgun (WGS) entry which is preliminary data.</text>
</comment>
<organism evidence="10 11">
    <name type="scientific">Acorus gramineus</name>
    <name type="common">Dwarf sweet flag</name>
    <dbReference type="NCBI Taxonomy" id="55184"/>
    <lineage>
        <taxon>Eukaryota</taxon>
        <taxon>Viridiplantae</taxon>
        <taxon>Streptophyta</taxon>
        <taxon>Embryophyta</taxon>
        <taxon>Tracheophyta</taxon>
        <taxon>Spermatophyta</taxon>
        <taxon>Magnoliopsida</taxon>
        <taxon>Liliopsida</taxon>
        <taxon>Acoraceae</taxon>
        <taxon>Acorus</taxon>
    </lineage>
</organism>
<dbReference type="Gene3D" id="3.30.300.10">
    <property type="match status" value="1"/>
</dbReference>
<dbReference type="Proteomes" id="UP001179952">
    <property type="component" value="Unassembled WGS sequence"/>
</dbReference>
<evidence type="ECO:0000256" key="2">
    <source>
        <dbReference type="ARBA" id="ARBA00012746"/>
    </source>
</evidence>
<gene>
    <name evidence="10" type="ORF">QJS04_geneDACA000412</name>
</gene>